<dbReference type="Pfam" id="PF03777">
    <property type="entry name" value="ChpA-C"/>
    <property type="match status" value="1"/>
</dbReference>
<dbReference type="InterPro" id="IPR006311">
    <property type="entry name" value="TAT_signal"/>
</dbReference>
<feature type="chain" id="PRO_5046231614" evidence="4">
    <location>
        <begin position="31"/>
        <end position="151"/>
    </location>
</feature>
<protein>
    <submittedName>
        <fullName evidence="6">DUF320 domain-containing protein</fullName>
    </submittedName>
</protein>
<evidence type="ECO:0000259" key="5">
    <source>
        <dbReference type="Pfam" id="PF03777"/>
    </source>
</evidence>
<gene>
    <name evidence="6" type="ORF">MXD59_13555</name>
</gene>
<evidence type="ECO:0000313" key="7">
    <source>
        <dbReference type="Proteomes" id="UP001201873"/>
    </source>
</evidence>
<evidence type="ECO:0000256" key="3">
    <source>
        <dbReference type="ARBA" id="ARBA00023087"/>
    </source>
</evidence>
<keyword evidence="2" id="KW-0130">Cell adhesion</keyword>
<accession>A0ABT0JZY2</accession>
<evidence type="ECO:0000256" key="2">
    <source>
        <dbReference type="ARBA" id="ARBA00022889"/>
    </source>
</evidence>
<dbReference type="InterPro" id="IPR005528">
    <property type="entry name" value="ChpA-H"/>
</dbReference>
<proteinExistence type="predicted"/>
<keyword evidence="1" id="KW-0964">Secreted</keyword>
<keyword evidence="1" id="KW-0134">Cell wall</keyword>
<dbReference type="RefSeq" id="WP_248825078.1">
    <property type="nucleotide sequence ID" value="NZ_JALKFT010000012.1"/>
</dbReference>
<dbReference type="Proteomes" id="UP001201873">
    <property type="component" value="Unassembled WGS sequence"/>
</dbReference>
<evidence type="ECO:0000256" key="4">
    <source>
        <dbReference type="SAM" id="SignalP"/>
    </source>
</evidence>
<organism evidence="6 7">
    <name type="scientific">Frankia umida</name>
    <dbReference type="NCBI Taxonomy" id="573489"/>
    <lineage>
        <taxon>Bacteria</taxon>
        <taxon>Bacillati</taxon>
        <taxon>Actinomycetota</taxon>
        <taxon>Actinomycetes</taxon>
        <taxon>Frankiales</taxon>
        <taxon>Frankiaceae</taxon>
        <taxon>Frankia</taxon>
    </lineage>
</organism>
<sequence length="151" mass="14976">MSRSLITRPRLLVAAAALAVTTAVGGTAFAADSAPENVGETSPRTSAAAAVSALPVDAPRFAVVNAAGQVVRGSAGTSAGLTSGNNVEVLFDRDVRACAYTATVGGVGTESPAASFIRVAQRSGKPNGVFVSMKSGSQASVVVPFHLAVTC</sequence>
<reference evidence="6 7" key="1">
    <citation type="submission" date="2022-04" db="EMBL/GenBank/DDBJ databases">
        <title>Genome diversity in the genus Frankia.</title>
        <authorList>
            <person name="Carlos-Shanley C."/>
            <person name="Hahn D."/>
        </authorList>
    </citation>
    <scope>NUCLEOTIDE SEQUENCE [LARGE SCALE GENOMIC DNA]</scope>
    <source>
        <strain evidence="6 7">Ag45/Mut15</strain>
    </source>
</reference>
<dbReference type="EMBL" id="JALKFT010000012">
    <property type="protein sequence ID" value="MCK9876792.1"/>
    <property type="molecule type" value="Genomic_DNA"/>
</dbReference>
<feature type="domain" description="Chaplin" evidence="5">
    <location>
        <begin position="66"/>
        <end position="109"/>
    </location>
</feature>
<keyword evidence="3" id="KW-0034">Amyloid</keyword>
<evidence type="ECO:0000313" key="6">
    <source>
        <dbReference type="EMBL" id="MCK9876792.1"/>
    </source>
</evidence>
<dbReference type="PROSITE" id="PS51318">
    <property type="entry name" value="TAT"/>
    <property type="match status" value="1"/>
</dbReference>
<name>A0ABT0JZY2_9ACTN</name>
<comment type="caution">
    <text evidence="6">The sequence shown here is derived from an EMBL/GenBank/DDBJ whole genome shotgun (WGS) entry which is preliminary data.</text>
</comment>
<keyword evidence="7" id="KW-1185">Reference proteome</keyword>
<feature type="signal peptide" evidence="4">
    <location>
        <begin position="1"/>
        <end position="30"/>
    </location>
</feature>
<keyword evidence="4" id="KW-0732">Signal</keyword>
<evidence type="ECO:0000256" key="1">
    <source>
        <dbReference type="ARBA" id="ARBA00022512"/>
    </source>
</evidence>